<reference evidence="2 3" key="1">
    <citation type="submission" date="2019-04" db="EMBL/GenBank/DDBJ databases">
        <title>Salinimonas iocasae sp. nov., a halophilic bacterium isolated from the outer tube casing of tubeworms in Okinawa Trough.</title>
        <authorList>
            <person name="Zhang H."/>
            <person name="Wang H."/>
            <person name="Li C."/>
        </authorList>
    </citation>
    <scope>NUCLEOTIDE SEQUENCE [LARGE SCALE GENOMIC DNA]</scope>
    <source>
        <strain evidence="2 3">KX18D6</strain>
    </source>
</reference>
<keyword evidence="1" id="KW-0812">Transmembrane</keyword>
<evidence type="ECO:0000256" key="1">
    <source>
        <dbReference type="SAM" id="Phobius"/>
    </source>
</evidence>
<organism evidence="2 3">
    <name type="scientific">Salinimonas iocasae</name>
    <dbReference type="NCBI Taxonomy" id="2572577"/>
    <lineage>
        <taxon>Bacteria</taxon>
        <taxon>Pseudomonadati</taxon>
        <taxon>Pseudomonadota</taxon>
        <taxon>Gammaproteobacteria</taxon>
        <taxon>Alteromonadales</taxon>
        <taxon>Alteromonadaceae</taxon>
        <taxon>Alteromonas/Salinimonas group</taxon>
        <taxon>Salinimonas</taxon>
    </lineage>
</organism>
<evidence type="ECO:0000313" key="2">
    <source>
        <dbReference type="EMBL" id="QCZ92121.1"/>
    </source>
</evidence>
<dbReference type="Proteomes" id="UP000304912">
    <property type="component" value="Chromosome"/>
</dbReference>
<keyword evidence="1" id="KW-1133">Transmembrane helix</keyword>
<name>A0A5B7Y901_9ALTE</name>
<keyword evidence="1" id="KW-0472">Membrane</keyword>
<accession>A0A5B7Y901</accession>
<sequence length="84" mass="8900">MFNGYVVARTRGRLKRTGMFVCLTATAVISAGLLAQFLHQPAHPQGSAGTHGGAPMAGIAYLLFTLVICAFTTGAFIFARQARK</sequence>
<dbReference type="AlphaFoldDB" id="A0A5B7Y901"/>
<feature type="transmembrane region" description="Helical" evidence="1">
    <location>
        <begin position="59"/>
        <end position="79"/>
    </location>
</feature>
<dbReference type="RefSeq" id="WP_139754884.1">
    <property type="nucleotide sequence ID" value="NZ_CP039852.1"/>
</dbReference>
<evidence type="ECO:0000313" key="3">
    <source>
        <dbReference type="Proteomes" id="UP000304912"/>
    </source>
</evidence>
<dbReference type="EMBL" id="CP039852">
    <property type="protein sequence ID" value="QCZ92121.1"/>
    <property type="molecule type" value="Genomic_DNA"/>
</dbReference>
<proteinExistence type="predicted"/>
<feature type="transmembrane region" description="Helical" evidence="1">
    <location>
        <begin position="20"/>
        <end position="39"/>
    </location>
</feature>
<dbReference type="KEGG" id="salk:FBQ74_00915"/>
<gene>
    <name evidence="2" type="ORF">FBQ74_00915</name>
</gene>
<protein>
    <submittedName>
        <fullName evidence="2">Uncharacterized protein</fullName>
    </submittedName>
</protein>
<keyword evidence="3" id="KW-1185">Reference proteome</keyword>